<protein>
    <submittedName>
        <fullName evidence="2">Cupin</fullName>
    </submittedName>
</protein>
<keyword evidence="3" id="KW-1185">Reference proteome</keyword>
<dbReference type="Pfam" id="PF07883">
    <property type="entry name" value="Cupin_2"/>
    <property type="match status" value="1"/>
</dbReference>
<dbReference type="InterPro" id="IPR013096">
    <property type="entry name" value="Cupin_2"/>
</dbReference>
<comment type="caution">
    <text evidence="2">The sequence shown here is derived from an EMBL/GenBank/DDBJ whole genome shotgun (WGS) entry which is preliminary data.</text>
</comment>
<dbReference type="CDD" id="cd06981">
    <property type="entry name" value="cupin_reut_a1446"/>
    <property type="match status" value="1"/>
</dbReference>
<feature type="domain" description="Cupin type-2" evidence="1">
    <location>
        <begin position="48"/>
        <end position="103"/>
    </location>
</feature>
<evidence type="ECO:0000313" key="3">
    <source>
        <dbReference type="Proteomes" id="UP001157186"/>
    </source>
</evidence>
<dbReference type="InterPro" id="IPR011051">
    <property type="entry name" value="RmlC_Cupin_sf"/>
</dbReference>
<dbReference type="InterPro" id="IPR014710">
    <property type="entry name" value="RmlC-like_jellyroll"/>
</dbReference>
<dbReference type="SUPFAM" id="SSF51182">
    <property type="entry name" value="RmlC-like cupins"/>
    <property type="match status" value="1"/>
</dbReference>
<proteinExistence type="predicted"/>
<organism evidence="2 3">
    <name type="scientific">Thalassotalea insulae</name>
    <dbReference type="NCBI Taxonomy" id="2056778"/>
    <lineage>
        <taxon>Bacteria</taxon>
        <taxon>Pseudomonadati</taxon>
        <taxon>Pseudomonadota</taxon>
        <taxon>Gammaproteobacteria</taxon>
        <taxon>Alteromonadales</taxon>
        <taxon>Colwelliaceae</taxon>
        <taxon>Thalassotalea</taxon>
    </lineage>
</organism>
<dbReference type="RefSeq" id="WP_284244679.1">
    <property type="nucleotide sequence ID" value="NZ_BSST01000001.1"/>
</dbReference>
<reference evidence="2 3" key="1">
    <citation type="submission" date="2023-03" db="EMBL/GenBank/DDBJ databases">
        <title>Draft genome sequence of Thalassotalea insulae KCTC 62186T.</title>
        <authorList>
            <person name="Sawabe T."/>
        </authorList>
    </citation>
    <scope>NUCLEOTIDE SEQUENCE [LARGE SCALE GENOMIC DNA]</scope>
    <source>
        <strain evidence="2 3">KCTC 62186</strain>
    </source>
</reference>
<dbReference type="Gene3D" id="2.60.120.10">
    <property type="entry name" value="Jelly Rolls"/>
    <property type="match status" value="1"/>
</dbReference>
<accession>A0ABQ6GSB3</accession>
<name>A0ABQ6GSB3_9GAMM</name>
<sequence>MTTNNIFQAIPADLNDEFFELLAENKHVKIERIVSLGHSSPETGWYDQASNEWVIVLKGQAIISFEQEEDVTLACGDYLNIPAHKKHKVSWTTSDSETVWLAIHY</sequence>
<gene>
    <name evidence="2" type="ORF">tinsulaeT_21470</name>
</gene>
<dbReference type="Proteomes" id="UP001157186">
    <property type="component" value="Unassembled WGS sequence"/>
</dbReference>
<evidence type="ECO:0000259" key="1">
    <source>
        <dbReference type="Pfam" id="PF07883"/>
    </source>
</evidence>
<evidence type="ECO:0000313" key="2">
    <source>
        <dbReference type="EMBL" id="GLX78807.1"/>
    </source>
</evidence>
<dbReference type="EMBL" id="BSST01000001">
    <property type="protein sequence ID" value="GLX78807.1"/>
    <property type="molecule type" value="Genomic_DNA"/>
</dbReference>